<evidence type="ECO:0000313" key="5">
    <source>
        <dbReference type="Proteomes" id="UP000076842"/>
    </source>
</evidence>
<evidence type="ECO:0000256" key="2">
    <source>
        <dbReference type="SAM" id="MobiDB-lite"/>
    </source>
</evidence>
<feature type="coiled-coil region" evidence="1">
    <location>
        <begin position="147"/>
        <end position="174"/>
    </location>
</feature>
<keyword evidence="5" id="KW-1185">Reference proteome</keyword>
<protein>
    <submittedName>
        <fullName evidence="4">Uncharacterized protein</fullName>
    </submittedName>
</protein>
<feature type="transmembrane region" description="Helical" evidence="3">
    <location>
        <begin position="183"/>
        <end position="205"/>
    </location>
</feature>
<dbReference type="InParanoid" id="A0A165H9U4"/>
<dbReference type="OrthoDB" id="10334244at2759"/>
<reference evidence="4 5" key="1">
    <citation type="journal article" date="2016" name="Mol. Biol. Evol.">
        <title>Comparative Genomics of Early-Diverging Mushroom-Forming Fungi Provides Insights into the Origins of Lignocellulose Decay Capabilities.</title>
        <authorList>
            <person name="Nagy L.G."/>
            <person name="Riley R."/>
            <person name="Tritt A."/>
            <person name="Adam C."/>
            <person name="Daum C."/>
            <person name="Floudas D."/>
            <person name="Sun H."/>
            <person name="Yadav J.S."/>
            <person name="Pangilinan J."/>
            <person name="Larsson K.H."/>
            <person name="Matsuura K."/>
            <person name="Barry K."/>
            <person name="Labutti K."/>
            <person name="Kuo R."/>
            <person name="Ohm R.A."/>
            <person name="Bhattacharya S.S."/>
            <person name="Shirouzu T."/>
            <person name="Yoshinaga Y."/>
            <person name="Martin F.M."/>
            <person name="Grigoriev I.V."/>
            <person name="Hibbett D.S."/>
        </authorList>
    </citation>
    <scope>NUCLEOTIDE SEQUENCE [LARGE SCALE GENOMIC DNA]</scope>
    <source>
        <strain evidence="4 5">HHB12733</strain>
    </source>
</reference>
<evidence type="ECO:0000313" key="4">
    <source>
        <dbReference type="EMBL" id="KZT59028.1"/>
    </source>
</evidence>
<keyword evidence="3" id="KW-0472">Membrane</keyword>
<keyword evidence="3" id="KW-0812">Transmembrane</keyword>
<proteinExistence type="predicted"/>
<evidence type="ECO:0000256" key="3">
    <source>
        <dbReference type="SAM" id="Phobius"/>
    </source>
</evidence>
<feature type="compositionally biased region" description="Low complexity" evidence="2">
    <location>
        <begin position="23"/>
        <end position="33"/>
    </location>
</feature>
<keyword evidence="1" id="KW-0175">Coiled coil</keyword>
<accession>A0A165H9U4</accession>
<dbReference type="AlphaFoldDB" id="A0A165H9U4"/>
<keyword evidence="3" id="KW-1133">Transmembrane helix</keyword>
<dbReference type="EMBL" id="KV423944">
    <property type="protein sequence ID" value="KZT59028.1"/>
    <property type="molecule type" value="Genomic_DNA"/>
</dbReference>
<gene>
    <name evidence="4" type="ORF">CALCODRAFT_554399</name>
</gene>
<sequence length="220" mass="24557">MATTVTSEHRRHLTVPSPRPRPGSRTPSGRVSPALPSTNPAAASVLSVASTLSPPNALESLLRDTEHRCEQFEHRIARLQDILDHEFDNWRTVLREHDAVNDELVRLSEAINHTATREVPQTLAKLNAESRETRGVAKQLDLMGRRVTETENKLKEGRRKMDRLERVLAEQEAGRGWLTWTNFVIGMGALILAVGLAFLMFYYAAWSPPLEGTLTSDSSG</sequence>
<organism evidence="4 5">
    <name type="scientific">Calocera cornea HHB12733</name>
    <dbReference type="NCBI Taxonomy" id="1353952"/>
    <lineage>
        <taxon>Eukaryota</taxon>
        <taxon>Fungi</taxon>
        <taxon>Dikarya</taxon>
        <taxon>Basidiomycota</taxon>
        <taxon>Agaricomycotina</taxon>
        <taxon>Dacrymycetes</taxon>
        <taxon>Dacrymycetales</taxon>
        <taxon>Dacrymycetaceae</taxon>
        <taxon>Calocera</taxon>
    </lineage>
</organism>
<name>A0A165H9U4_9BASI</name>
<evidence type="ECO:0000256" key="1">
    <source>
        <dbReference type="SAM" id="Coils"/>
    </source>
</evidence>
<feature type="region of interest" description="Disordered" evidence="2">
    <location>
        <begin position="1"/>
        <end position="39"/>
    </location>
</feature>
<dbReference type="Proteomes" id="UP000076842">
    <property type="component" value="Unassembled WGS sequence"/>
</dbReference>